<evidence type="ECO:0000256" key="1">
    <source>
        <dbReference type="SAM" id="MobiDB-lite"/>
    </source>
</evidence>
<feature type="domain" description="C2 NT-type" evidence="2">
    <location>
        <begin position="4"/>
        <end position="149"/>
    </location>
</feature>
<organism evidence="3 4">
    <name type="scientific">Imshaugia aleurites</name>
    <dbReference type="NCBI Taxonomy" id="172621"/>
    <lineage>
        <taxon>Eukaryota</taxon>
        <taxon>Fungi</taxon>
        <taxon>Dikarya</taxon>
        <taxon>Ascomycota</taxon>
        <taxon>Pezizomycotina</taxon>
        <taxon>Lecanoromycetes</taxon>
        <taxon>OSLEUM clade</taxon>
        <taxon>Lecanoromycetidae</taxon>
        <taxon>Lecanorales</taxon>
        <taxon>Lecanorineae</taxon>
        <taxon>Parmeliaceae</taxon>
        <taxon>Imshaugia</taxon>
    </lineage>
</organism>
<comment type="caution">
    <text evidence="3">The sequence shown here is derived from an EMBL/GenBank/DDBJ whole genome shotgun (WGS) entry which is preliminary data.</text>
</comment>
<feature type="region of interest" description="Disordered" evidence="1">
    <location>
        <begin position="236"/>
        <end position="302"/>
    </location>
</feature>
<feature type="region of interest" description="Disordered" evidence="1">
    <location>
        <begin position="177"/>
        <end position="198"/>
    </location>
</feature>
<name>A0A8H3F0Y9_9LECA</name>
<dbReference type="PANTHER" id="PTHR21456:SF1">
    <property type="entry name" value="C2 NT-TYPE DOMAIN-CONTAINING PROTEIN"/>
    <property type="match status" value="1"/>
</dbReference>
<feature type="compositionally biased region" description="Basic and acidic residues" evidence="1">
    <location>
        <begin position="236"/>
        <end position="245"/>
    </location>
</feature>
<accession>A0A8H3F0Y9</accession>
<reference evidence="3" key="1">
    <citation type="submission" date="2021-03" db="EMBL/GenBank/DDBJ databases">
        <authorList>
            <person name="Tagirdzhanova G."/>
        </authorList>
    </citation>
    <scope>NUCLEOTIDE SEQUENCE</scope>
</reference>
<dbReference type="EMBL" id="CAJPDT010000016">
    <property type="protein sequence ID" value="CAF9916099.1"/>
    <property type="molecule type" value="Genomic_DNA"/>
</dbReference>
<dbReference type="AlphaFoldDB" id="A0A8H3F0Y9"/>
<dbReference type="InterPro" id="IPR019448">
    <property type="entry name" value="NT-C2"/>
</dbReference>
<protein>
    <recommendedName>
        <fullName evidence="2">C2 NT-type domain-containing protein</fullName>
    </recommendedName>
</protein>
<keyword evidence="4" id="KW-1185">Reference proteome</keyword>
<dbReference type="PROSITE" id="PS51840">
    <property type="entry name" value="C2_NT"/>
    <property type="match status" value="1"/>
</dbReference>
<dbReference type="OrthoDB" id="3365224at2759"/>
<dbReference type="Pfam" id="PF10358">
    <property type="entry name" value="NT-C2"/>
    <property type="match status" value="1"/>
</dbReference>
<dbReference type="PANTHER" id="PTHR21456">
    <property type="entry name" value="FAMILY WITH SEQUENCE SIMILARITY 102"/>
    <property type="match status" value="1"/>
</dbReference>
<proteinExistence type="predicted"/>
<dbReference type="InterPro" id="IPR039931">
    <property type="entry name" value="EEIG1/2-like"/>
</dbReference>
<dbReference type="Proteomes" id="UP000664534">
    <property type="component" value="Unassembled WGS sequence"/>
</dbReference>
<gene>
    <name evidence="3" type="ORF">IMSHALPRED_002975</name>
</gene>
<evidence type="ECO:0000313" key="3">
    <source>
        <dbReference type="EMBL" id="CAF9916099.1"/>
    </source>
</evidence>
<evidence type="ECO:0000259" key="2">
    <source>
        <dbReference type="PROSITE" id="PS51840"/>
    </source>
</evidence>
<sequence>MQNAFVPKNRRPKFELQLKILDLNNVPLVSGTSYVKWHLPSSNSAEHRGHTSKAGIREHKVSWEYVKTLPVRLTVDRNGMLQESEIHFEVLQEYSPGTRAERIVLGNVKLNLAEFVGGSDEGEEAVTRRYLMQESKINSTLKIGIYMKQTEGDKTFTAPPLKTAPVFGGIAGIMTAEQGDGDDGSNVPSMSSHARESSKLQDMYRRTLAASWLAQAGELPADKCIENIFAGGDGWAADHDPDVHASPRPGGSTEDESDGDSRTLRGHKRNTSGTGRRGTLIPTHQGLKFSQSEPGKTGAVSGRGSIADHIHSGSDAKHHTHRRMHEVDEFTSREDLRSWHISTSG</sequence>
<evidence type="ECO:0000313" key="4">
    <source>
        <dbReference type="Proteomes" id="UP000664534"/>
    </source>
</evidence>